<feature type="signal peptide" evidence="1">
    <location>
        <begin position="1"/>
        <end position="25"/>
    </location>
</feature>
<dbReference type="Proteomes" id="UP001595961">
    <property type="component" value="Unassembled WGS sequence"/>
</dbReference>
<evidence type="ECO:0000256" key="1">
    <source>
        <dbReference type="SAM" id="SignalP"/>
    </source>
</evidence>
<feature type="chain" id="PRO_5047146128" description="DUF1579 domain-containing protein" evidence="1">
    <location>
        <begin position="26"/>
        <end position="195"/>
    </location>
</feature>
<keyword evidence="1" id="KW-0732">Signal</keyword>
<dbReference type="EMBL" id="JBHSGA010000018">
    <property type="protein sequence ID" value="MFC4528187.1"/>
    <property type="molecule type" value="Genomic_DNA"/>
</dbReference>
<evidence type="ECO:0000313" key="2">
    <source>
        <dbReference type="EMBL" id="MFC4528187.1"/>
    </source>
</evidence>
<protein>
    <recommendedName>
        <fullName evidence="4">DUF1579 domain-containing protein</fullName>
    </recommendedName>
</protein>
<sequence length="195" mass="22151">MKGFRVVFMAALAASVIASASLLHASQDTPKTVVGKPNLAGLHDFDFLVGNWRGHHRKLKEKLANSHDWEEFDGSLSMRKLMDGYANVDDNVFNTPEGTYRGVGLRSYDTKTGQWAIWWLDGRDPFGELDPPVKGHFEHGIGTFYSTDTLRGKPIRVRFVWSNITPTTAHWEQAYSADDGKTWEVNWTMDFTREQ</sequence>
<proteinExistence type="predicted"/>
<dbReference type="RefSeq" id="WP_266148485.1">
    <property type="nucleotide sequence ID" value="NZ_CP064028.1"/>
</dbReference>
<comment type="caution">
    <text evidence="2">The sequence shown here is derived from an EMBL/GenBank/DDBJ whole genome shotgun (WGS) entry which is preliminary data.</text>
</comment>
<reference evidence="3" key="1">
    <citation type="journal article" date="2019" name="Int. J. Syst. Evol. Microbiol.">
        <title>The Global Catalogue of Microorganisms (GCM) 10K type strain sequencing project: providing services to taxonomists for standard genome sequencing and annotation.</title>
        <authorList>
            <consortium name="The Broad Institute Genomics Platform"/>
            <consortium name="The Broad Institute Genome Sequencing Center for Infectious Disease"/>
            <person name="Wu L."/>
            <person name="Ma J."/>
        </authorList>
    </citation>
    <scope>NUCLEOTIDE SEQUENCE [LARGE SCALE GENOMIC DNA]</scope>
    <source>
        <strain evidence="3">CCM 4481</strain>
    </source>
</reference>
<organism evidence="2 3">
    <name type="scientific">Dyella halodurans</name>
    <dbReference type="NCBI Taxonomy" id="1920171"/>
    <lineage>
        <taxon>Bacteria</taxon>
        <taxon>Pseudomonadati</taxon>
        <taxon>Pseudomonadota</taxon>
        <taxon>Gammaproteobacteria</taxon>
        <taxon>Lysobacterales</taxon>
        <taxon>Rhodanobacteraceae</taxon>
        <taxon>Dyella</taxon>
    </lineage>
</organism>
<evidence type="ECO:0008006" key="4">
    <source>
        <dbReference type="Google" id="ProtNLM"/>
    </source>
</evidence>
<accession>A0ABV9C5P9</accession>
<evidence type="ECO:0000313" key="3">
    <source>
        <dbReference type="Proteomes" id="UP001595961"/>
    </source>
</evidence>
<keyword evidence="3" id="KW-1185">Reference proteome</keyword>
<gene>
    <name evidence="2" type="ORF">ACFO5W_16205</name>
</gene>
<name>A0ABV9C5P9_9GAMM</name>